<name>A0AA90TY59_9EURY</name>
<dbReference type="EMBL" id="JAVDQI010000002">
    <property type="protein sequence ID" value="MDR6222288.1"/>
    <property type="molecule type" value="Genomic_DNA"/>
</dbReference>
<reference evidence="1 2" key="1">
    <citation type="submission" date="2023-07" db="EMBL/GenBank/DDBJ databases">
        <title>Genomic Encyclopedia of Type Strains, Phase IV (KMG-IV): sequencing the most valuable type-strain genomes for metagenomic binning, comparative biology and taxonomic classification.</title>
        <authorList>
            <person name="Goeker M."/>
        </authorList>
    </citation>
    <scope>NUCLEOTIDE SEQUENCE [LARGE SCALE GENOMIC DNA]</scope>
    <source>
        <strain evidence="1 2">DSM 17273</strain>
    </source>
</reference>
<sequence>MFSDYRQRLVNELKEELEAAVNISCEDLASQIRSIGFTCSMCGKCCRRSCGDNRVFLTSSDIRSLQDCSLDDAVIPMLPDMPDMPDVSFADALHEYARELEVDSQGRYHTFGWMLKRKANGNCSFIGEDGSNRCGIYGSRPMLCGTYPFYIECGKLLTSECEGLGKPISDEDAVLLAKGLLDRYVTELKDTVLLYEKFEANDGSSPNIPSSKSSSDVDEVIFVVHDHNGNSEFAIKLNQ</sequence>
<evidence type="ECO:0000313" key="2">
    <source>
        <dbReference type="Proteomes" id="UP001185015"/>
    </source>
</evidence>
<dbReference type="AlphaFoldDB" id="A0AA90TY59"/>
<dbReference type="Proteomes" id="UP001185015">
    <property type="component" value="Unassembled WGS sequence"/>
</dbReference>
<proteinExistence type="predicted"/>
<accession>A0AA90TY59</accession>
<dbReference type="RefSeq" id="WP_270095712.1">
    <property type="nucleotide sequence ID" value="NZ_JAQFFK010000001.1"/>
</dbReference>
<organism evidence="1 2">
    <name type="scientific">Methanococcoides alaskense</name>
    <dbReference type="NCBI Taxonomy" id="325778"/>
    <lineage>
        <taxon>Archaea</taxon>
        <taxon>Methanobacteriati</taxon>
        <taxon>Methanobacteriota</taxon>
        <taxon>Stenosarchaea group</taxon>
        <taxon>Methanomicrobia</taxon>
        <taxon>Methanosarcinales</taxon>
        <taxon>Methanosarcinaceae</taxon>
        <taxon>Methanococcoides</taxon>
    </lineage>
</organism>
<evidence type="ECO:0000313" key="1">
    <source>
        <dbReference type="EMBL" id="MDR6222288.1"/>
    </source>
</evidence>
<dbReference type="Pfam" id="PF03692">
    <property type="entry name" value="CxxCxxCC"/>
    <property type="match status" value="1"/>
</dbReference>
<dbReference type="PANTHER" id="PTHR35866">
    <property type="entry name" value="PUTATIVE-RELATED"/>
    <property type="match status" value="1"/>
</dbReference>
<gene>
    <name evidence="1" type="ORF">J2750_000733</name>
</gene>
<comment type="caution">
    <text evidence="1">The sequence shown here is derived from an EMBL/GenBank/DDBJ whole genome shotgun (WGS) entry which is preliminary data.</text>
</comment>
<keyword evidence="2" id="KW-1185">Reference proteome</keyword>
<dbReference type="InterPro" id="IPR005358">
    <property type="entry name" value="Puta_zinc/iron-chelating_dom"/>
</dbReference>
<protein>
    <submittedName>
        <fullName evidence="1">Fe-S-cluster containining protein</fullName>
    </submittedName>
</protein>
<dbReference type="PANTHER" id="PTHR35866:SF2">
    <property type="entry name" value="YKGJ FAMILY CYSTEINE CLUSTER PROTEIN"/>
    <property type="match status" value="1"/>
</dbReference>